<dbReference type="EMBL" id="KZ852047">
    <property type="protein sequence ID" value="RDH33148.1"/>
    <property type="molecule type" value="Genomic_DNA"/>
</dbReference>
<feature type="transmembrane region" description="Helical" evidence="1">
    <location>
        <begin position="7"/>
        <end position="26"/>
    </location>
</feature>
<dbReference type="Proteomes" id="UP000253729">
    <property type="component" value="Unassembled WGS sequence"/>
</dbReference>
<evidence type="ECO:0000313" key="2">
    <source>
        <dbReference type="EMBL" id="RDH33148.1"/>
    </source>
</evidence>
<keyword evidence="3" id="KW-1185">Reference proteome</keyword>
<sequence>MCIFIPPLAVIISSIIFSLLIILSLFPHLRPPLHDFPDAHVYMNRKTTCKCATQVLECDEYYIEPFLSNYVSSFLLFSYLTSFSLNFTGPSHSLALRISKPTL</sequence>
<feature type="transmembrane region" description="Helical" evidence="1">
    <location>
        <begin position="70"/>
        <end position="89"/>
    </location>
</feature>
<evidence type="ECO:0000313" key="3">
    <source>
        <dbReference type="Proteomes" id="UP000253729"/>
    </source>
</evidence>
<name>A0A3F3Q1V7_9EURO</name>
<reference evidence="2 3" key="1">
    <citation type="submission" date="2018-07" db="EMBL/GenBank/DDBJ databases">
        <title>The genomes of Aspergillus section Nigri reveals drivers in fungal speciation.</title>
        <authorList>
            <consortium name="DOE Joint Genome Institute"/>
            <person name="Vesth T.C."/>
            <person name="Nybo J."/>
            <person name="Theobald S."/>
            <person name="Brandl J."/>
            <person name="Frisvad J.C."/>
            <person name="Nielsen K.F."/>
            <person name="Lyhne E.K."/>
            <person name="Kogle M.E."/>
            <person name="Kuo A."/>
            <person name="Riley R."/>
            <person name="Clum A."/>
            <person name="Nolan M."/>
            <person name="Lipzen A."/>
            <person name="Salamov A."/>
            <person name="Henrissat B."/>
            <person name="Wiebenga A."/>
            <person name="De vries R.P."/>
            <person name="Grigoriev I.V."/>
            <person name="Mortensen U.H."/>
            <person name="Andersen M.R."/>
            <person name="Baker S.E."/>
        </authorList>
    </citation>
    <scope>NUCLEOTIDE SEQUENCE [LARGE SCALE GENOMIC DNA]</scope>
    <source>
        <strain evidence="2 3">CBS 139.54b</strain>
    </source>
</reference>
<evidence type="ECO:0000256" key="1">
    <source>
        <dbReference type="SAM" id="Phobius"/>
    </source>
</evidence>
<gene>
    <name evidence="2" type="ORF">BDQ94DRAFT_143674</name>
</gene>
<keyword evidence="1" id="KW-0472">Membrane</keyword>
<dbReference type="RefSeq" id="XP_026626170.1">
    <property type="nucleotide sequence ID" value="XM_026766295.1"/>
</dbReference>
<organism evidence="2 3">
    <name type="scientific">Aspergillus welwitschiae</name>
    <dbReference type="NCBI Taxonomy" id="1341132"/>
    <lineage>
        <taxon>Eukaryota</taxon>
        <taxon>Fungi</taxon>
        <taxon>Dikarya</taxon>
        <taxon>Ascomycota</taxon>
        <taxon>Pezizomycotina</taxon>
        <taxon>Eurotiomycetes</taxon>
        <taxon>Eurotiomycetidae</taxon>
        <taxon>Eurotiales</taxon>
        <taxon>Aspergillaceae</taxon>
        <taxon>Aspergillus</taxon>
        <taxon>Aspergillus subgen. Circumdati</taxon>
    </lineage>
</organism>
<accession>A0A3F3Q1V7</accession>
<keyword evidence="1" id="KW-0812">Transmembrane</keyword>
<proteinExistence type="predicted"/>
<dbReference type="AlphaFoldDB" id="A0A3F3Q1V7"/>
<dbReference type="GeneID" id="38134651"/>
<keyword evidence="1" id="KW-1133">Transmembrane helix</keyword>
<protein>
    <submittedName>
        <fullName evidence="2">Uncharacterized protein</fullName>
    </submittedName>
</protein>